<keyword evidence="3" id="KW-1185">Reference proteome</keyword>
<evidence type="ECO:0000256" key="1">
    <source>
        <dbReference type="SAM" id="Phobius"/>
    </source>
</evidence>
<gene>
    <name evidence="2" type="ORF">E0H45_03595</name>
</gene>
<proteinExistence type="predicted"/>
<accession>A0A4R0HKQ3</accession>
<dbReference type="AlphaFoldDB" id="A0A4R0HKQ3"/>
<comment type="caution">
    <text evidence="2">The sequence shown here is derived from an EMBL/GenBank/DDBJ whole genome shotgun (WGS) entry which is preliminary data.</text>
</comment>
<feature type="transmembrane region" description="Helical" evidence="1">
    <location>
        <begin position="39"/>
        <end position="60"/>
    </location>
</feature>
<dbReference type="Proteomes" id="UP000292346">
    <property type="component" value="Unassembled WGS sequence"/>
</dbReference>
<evidence type="ECO:0000313" key="3">
    <source>
        <dbReference type="Proteomes" id="UP000292346"/>
    </source>
</evidence>
<organism evidence="2 3">
    <name type="scientific">Kribbella soli</name>
    <dbReference type="NCBI Taxonomy" id="1124743"/>
    <lineage>
        <taxon>Bacteria</taxon>
        <taxon>Bacillati</taxon>
        <taxon>Actinomycetota</taxon>
        <taxon>Actinomycetes</taxon>
        <taxon>Propionibacteriales</taxon>
        <taxon>Kribbellaceae</taxon>
        <taxon>Kribbella</taxon>
    </lineage>
</organism>
<keyword evidence="1" id="KW-0812">Transmembrane</keyword>
<keyword evidence="1" id="KW-0472">Membrane</keyword>
<keyword evidence="1" id="KW-1133">Transmembrane helix</keyword>
<dbReference type="RefSeq" id="WP_131334834.1">
    <property type="nucleotide sequence ID" value="NZ_SJJZ01000001.1"/>
</dbReference>
<protein>
    <submittedName>
        <fullName evidence="2">Uncharacterized protein</fullName>
    </submittedName>
</protein>
<dbReference type="OrthoDB" id="3816240at2"/>
<evidence type="ECO:0000313" key="2">
    <source>
        <dbReference type="EMBL" id="TCC10420.1"/>
    </source>
</evidence>
<dbReference type="EMBL" id="SJJZ01000001">
    <property type="protein sequence ID" value="TCC10420.1"/>
    <property type="molecule type" value="Genomic_DNA"/>
</dbReference>
<sequence>MTGELKTLMDQATERGTSFAPDVTELVAAGRHRTRRRRVMLSAATAVGTATAVVAVLLVGRIGATRTEPLPAATAADRPAAITDLCAKSDDFFRTANDDAWRRQVVTNWTDKVVEVTDADGAMTVRRSPDGSQYAYCVAGVPIQGQPLGGFGSALLNVGIVTRGYQIQRYWSLACGNAPVERSYKQSSCRGVRYSYAGRVPEGVTRIAFTGLGQRADAAIKDGYWVHRVYTDDIRNSDPDPIYISMYDASGKQVFKERY</sequence>
<reference evidence="2 3" key="1">
    <citation type="submission" date="2019-02" db="EMBL/GenBank/DDBJ databases">
        <title>Kribbella capetownensis sp. nov. and Kribbella speibonae sp. nov., isolated from soil.</title>
        <authorList>
            <person name="Curtis S.M."/>
            <person name="Norton I."/>
            <person name="Everest G.J."/>
            <person name="Meyers P.R."/>
        </authorList>
    </citation>
    <scope>NUCLEOTIDE SEQUENCE [LARGE SCALE GENOMIC DNA]</scope>
    <source>
        <strain evidence="2 3">KCTC 29219</strain>
    </source>
</reference>
<name>A0A4R0HKQ3_9ACTN</name>